<dbReference type="GO" id="GO:0007059">
    <property type="term" value="P:chromosome segregation"/>
    <property type="evidence" value="ECO:0007669"/>
    <property type="project" value="TreeGrafter"/>
</dbReference>
<dbReference type="GO" id="GO:0000444">
    <property type="term" value="C:MIS12/MIND type complex"/>
    <property type="evidence" value="ECO:0007669"/>
    <property type="project" value="InterPro"/>
</dbReference>
<evidence type="ECO:0000256" key="5">
    <source>
        <dbReference type="ARBA" id="ARBA00022776"/>
    </source>
</evidence>
<evidence type="ECO:0000313" key="13">
    <source>
        <dbReference type="Proteomes" id="UP000182444"/>
    </source>
</evidence>
<keyword evidence="3" id="KW-0158">Chromosome</keyword>
<keyword evidence="4" id="KW-0132">Cell division</keyword>
<dbReference type="GeneID" id="2909601"/>
<gene>
    <name evidence="12" type="ORF">YALI1_C32972g</name>
</gene>
<keyword evidence="6" id="KW-0995">Kinetochore</keyword>
<keyword evidence="10" id="KW-0175">Coiled coil</keyword>
<evidence type="ECO:0000256" key="3">
    <source>
        <dbReference type="ARBA" id="ARBA00022454"/>
    </source>
</evidence>
<keyword evidence="9" id="KW-0137">Centromere</keyword>
<name>A0A1D8NCH7_YARLL</name>
<feature type="compositionally biased region" description="Low complexity" evidence="11">
    <location>
        <begin position="79"/>
        <end position="96"/>
    </location>
</feature>
<keyword evidence="8" id="KW-0131">Cell cycle</keyword>
<evidence type="ECO:0000256" key="2">
    <source>
        <dbReference type="ARBA" id="ARBA00004629"/>
    </source>
</evidence>
<comment type="subcellular location">
    <subcellularLocation>
        <location evidence="2">Chromosome</location>
        <location evidence="2">Centromere</location>
        <location evidence="2">Kinetochore</location>
    </subcellularLocation>
    <subcellularLocation>
        <location evidence="1">Nucleus</location>
    </subcellularLocation>
</comment>
<dbReference type="InterPro" id="IPR007128">
    <property type="entry name" value="PMF1/Nnf1"/>
</dbReference>
<organism evidence="12 13">
    <name type="scientific">Yarrowia lipolytica</name>
    <name type="common">Candida lipolytica</name>
    <dbReference type="NCBI Taxonomy" id="4952"/>
    <lineage>
        <taxon>Eukaryota</taxon>
        <taxon>Fungi</taxon>
        <taxon>Dikarya</taxon>
        <taxon>Ascomycota</taxon>
        <taxon>Saccharomycotina</taxon>
        <taxon>Dipodascomycetes</taxon>
        <taxon>Dipodascales</taxon>
        <taxon>Dipodascales incertae sedis</taxon>
        <taxon>Yarrowia</taxon>
    </lineage>
</organism>
<evidence type="ECO:0000256" key="1">
    <source>
        <dbReference type="ARBA" id="ARBA00004123"/>
    </source>
</evidence>
<evidence type="ECO:0008006" key="14">
    <source>
        <dbReference type="Google" id="ProtNLM"/>
    </source>
</evidence>
<dbReference type="eggNOG" id="ENOG502RZTQ">
    <property type="taxonomic scope" value="Eukaryota"/>
</dbReference>
<keyword evidence="7" id="KW-0539">Nucleus</keyword>
<dbReference type="RefSeq" id="XP_502202.4">
    <property type="nucleotide sequence ID" value="XM_502202.4"/>
</dbReference>
<evidence type="ECO:0000256" key="8">
    <source>
        <dbReference type="ARBA" id="ARBA00023306"/>
    </source>
</evidence>
<dbReference type="KEGG" id="yli:2909601"/>
<sequence>MDMEKDGTQHTKKTQSVQETETQKSETLSTSTPDPETMEISVAEVEATSMKTHTGEGQRQTQASESQATSEGRITTVNETQTTKATEGQTTTTANTRAIPQSARYRRLVTSSSTALAHAVKSLTYKRVAACYPSIAKTPAGQEALREALKQICKAWTDSVQTEFDAIFDERHLPEKLAQLDQLVKDARLRMNSNTDLPIHVDRLTPDQIIKSHLRETKLARIKKLKQLAQTVKKENDEYRQKIKENNDQVHTSLDKLHKVTSDISKATAATQEMPERAELYESWKAL</sequence>
<feature type="compositionally biased region" description="Polar residues" evidence="11">
    <location>
        <begin position="49"/>
        <end position="78"/>
    </location>
</feature>
<protein>
    <recommendedName>
        <fullName evidence="14">Nnf1-domain-containing protein</fullName>
    </recommendedName>
</protein>
<proteinExistence type="predicted"/>
<evidence type="ECO:0000256" key="6">
    <source>
        <dbReference type="ARBA" id="ARBA00022838"/>
    </source>
</evidence>
<evidence type="ECO:0000256" key="4">
    <source>
        <dbReference type="ARBA" id="ARBA00022618"/>
    </source>
</evidence>
<dbReference type="EMBL" id="CP017555">
    <property type="protein sequence ID" value="AOW03332.1"/>
    <property type="molecule type" value="Genomic_DNA"/>
</dbReference>
<evidence type="ECO:0000256" key="9">
    <source>
        <dbReference type="ARBA" id="ARBA00023328"/>
    </source>
</evidence>
<evidence type="ECO:0000256" key="11">
    <source>
        <dbReference type="SAM" id="MobiDB-lite"/>
    </source>
</evidence>
<evidence type="ECO:0000313" key="12">
    <source>
        <dbReference type="EMBL" id="AOW03332.1"/>
    </source>
</evidence>
<feature type="region of interest" description="Disordered" evidence="11">
    <location>
        <begin position="1"/>
        <end position="100"/>
    </location>
</feature>
<dbReference type="AlphaFoldDB" id="A0A1D8NCH7"/>
<dbReference type="VEuPathDB" id="FungiDB:YALI1_C32972g"/>
<feature type="coiled-coil region" evidence="10">
    <location>
        <begin position="215"/>
        <end position="249"/>
    </location>
</feature>
<keyword evidence="5" id="KW-0498">Mitosis</keyword>
<dbReference type="VEuPathDB" id="FungiDB:YALI0_C23925g"/>
<dbReference type="GO" id="GO:0051301">
    <property type="term" value="P:cell division"/>
    <property type="evidence" value="ECO:0007669"/>
    <property type="project" value="UniProtKB-KW"/>
</dbReference>
<dbReference type="GO" id="GO:0005634">
    <property type="term" value="C:nucleus"/>
    <property type="evidence" value="ECO:0007669"/>
    <property type="project" value="UniProtKB-SubCell"/>
</dbReference>
<accession>A0A1D8NCH7</accession>
<dbReference type="Proteomes" id="UP000182444">
    <property type="component" value="Chromosome 1C"/>
</dbReference>
<dbReference type="PANTHER" id="PTHR15459:SF3">
    <property type="entry name" value="POLYAMINE-MODULATED FACTOR 1"/>
    <property type="match status" value="1"/>
</dbReference>
<feature type="compositionally biased region" description="Polar residues" evidence="11">
    <location>
        <begin position="14"/>
        <end position="34"/>
    </location>
</feature>
<dbReference type="OMA" id="QGQMVDK"/>
<reference evidence="12 13" key="1">
    <citation type="journal article" date="2016" name="PLoS ONE">
        <title>Sequence Assembly of Yarrowia lipolytica Strain W29/CLIB89 Shows Transposable Element Diversity.</title>
        <authorList>
            <person name="Magnan C."/>
            <person name="Yu J."/>
            <person name="Chang I."/>
            <person name="Jahn E."/>
            <person name="Kanomata Y."/>
            <person name="Wu J."/>
            <person name="Zeller M."/>
            <person name="Oakes M."/>
            <person name="Baldi P."/>
            <person name="Sandmeyer S."/>
        </authorList>
    </citation>
    <scope>NUCLEOTIDE SEQUENCE [LARGE SCALE GENOMIC DNA]</scope>
    <source>
        <strain evidence="13">CLIB89(W29)</strain>
    </source>
</reference>
<evidence type="ECO:0000256" key="10">
    <source>
        <dbReference type="SAM" id="Coils"/>
    </source>
</evidence>
<dbReference type="PANTHER" id="PTHR15459">
    <property type="entry name" value="POLYAMINE-MODULATED FACTOR 1"/>
    <property type="match status" value="1"/>
</dbReference>
<dbReference type="Pfam" id="PF03980">
    <property type="entry name" value="Nnf1"/>
    <property type="match status" value="1"/>
</dbReference>
<evidence type="ECO:0000256" key="7">
    <source>
        <dbReference type="ARBA" id="ARBA00023242"/>
    </source>
</evidence>